<keyword evidence="5" id="KW-1133">Transmembrane helix</keyword>
<feature type="compositionally biased region" description="Low complexity" evidence="4">
    <location>
        <begin position="8"/>
        <end position="19"/>
    </location>
</feature>
<evidence type="ECO:0000259" key="6">
    <source>
        <dbReference type="PROSITE" id="PS51192"/>
    </source>
</evidence>
<dbReference type="SUPFAM" id="SSF52540">
    <property type="entry name" value="P-loop containing nucleoside triphosphate hydrolases"/>
    <property type="match status" value="1"/>
</dbReference>
<feature type="region of interest" description="Disordered" evidence="4">
    <location>
        <begin position="1316"/>
        <end position="1339"/>
    </location>
</feature>
<evidence type="ECO:0000256" key="3">
    <source>
        <dbReference type="ARBA" id="ARBA00022695"/>
    </source>
</evidence>
<dbReference type="GeneID" id="80537715"/>
<reference evidence="7 8" key="1">
    <citation type="submission" date="2018-03" db="EMBL/GenBank/DDBJ databases">
        <title>Diverse novel Mycoviruses from the Virome of a hypovirulent Sclerotium rolfsii strain.</title>
        <authorList>
            <person name="Zhu J.Z."/>
            <person name="Zhong J."/>
        </authorList>
    </citation>
    <scope>NUCLEOTIDE SEQUENCE [LARGE SCALE GENOMIC DNA]</scope>
    <source>
        <strain evidence="7">BLH-1</strain>
    </source>
</reference>
<feature type="transmembrane region" description="Helical" evidence="5">
    <location>
        <begin position="3717"/>
        <end position="3735"/>
    </location>
</feature>
<dbReference type="SUPFAM" id="SSF56672">
    <property type="entry name" value="DNA/RNA polymerases"/>
    <property type="match status" value="1"/>
</dbReference>
<feature type="domain" description="Helicase ATP-binding" evidence="6">
    <location>
        <begin position="3861"/>
        <end position="4003"/>
    </location>
</feature>
<dbReference type="PROSITE" id="PS51192">
    <property type="entry name" value="HELICASE_ATP_BIND_1"/>
    <property type="match status" value="1"/>
</dbReference>
<dbReference type="InterPro" id="IPR006935">
    <property type="entry name" value="Helicase/UvrB_N"/>
</dbReference>
<keyword evidence="1" id="KW-0696">RNA-directed RNA polymerase</keyword>
<dbReference type="RefSeq" id="YP_010799348.1">
    <property type="nucleotide sequence ID" value="NC_076630.1"/>
</dbReference>
<keyword evidence="3" id="KW-0548">Nucleotidyltransferase</keyword>
<keyword evidence="5" id="KW-0812">Transmembrane</keyword>
<keyword evidence="5" id="KW-0472">Membrane</keyword>
<evidence type="ECO:0000256" key="1">
    <source>
        <dbReference type="ARBA" id="ARBA00022484"/>
    </source>
</evidence>
<feature type="region of interest" description="Disordered" evidence="4">
    <location>
        <begin position="1"/>
        <end position="96"/>
    </location>
</feature>
<dbReference type="Proteomes" id="UP000831294">
    <property type="component" value="Segment"/>
</dbReference>
<feature type="compositionally biased region" description="Polar residues" evidence="4">
    <location>
        <begin position="65"/>
        <end position="80"/>
    </location>
</feature>
<accession>A0ABM7APJ1</accession>
<sequence>MASLNTTKPKAAVKVAHPKSGTPVASSPRGVLPVRLSETKNAKVKFLPQGDKTRAGKPVAAYATRTPSESTSAVSPSATKKGQAAPSGKAKPNPGGLPGYVKAWGAKKGLTSPAAIQAAWGEGGTTVREYHKGASGFLSTYGVPGGLPRFAFQAFCRVTTLTAGQATHVVEPYCDRVKAWLDQELAKPRGANFEDDIKASLFTWLETQQDIVEEEPMLKRARFEETDLVDHRHIFLADSFPGLRRIEVAERITGIAPQGCRGSTSAAFSKWWLGSAAMRWANQVHAELERRAIKMQQEKDAEWEAPPVVAEPVPSAPSSFPVLAPPVHGCQTLSQALAAVAPNANLRRFQATIRMRLTQARLAPQLESRRIRDGISGWAPHYGDYLFNHVQGHKPSAELRLLLALHEQHELRSAYEEEETKDAAAAAVNTPAETTAPDAACSDVVHIPETLVIRKSLTPTSAPNCAPWRPVLNEARIDIIVARGWARARKTAARRDRALQKVAEKAAHTKAVSESTARSMRAASFQPVNLFEGAPSRREQLCRRGPANCQPYRPLSAPAAVSAPKQEAEDWYQPRPRVESVRPRKDSASHKGLVKLARTPGYCYVKAAHPRHWRSLAEQFGDRMTLGGLIVLGFSPCVQRLSVRGVSWWHYSTLEPPLMGPHTAADWHSPVSGVLPRGTLSVRPEAFYADLPSPKAGDLLCSGSLASLAYAWAPTRELGDELVLTLEPNAMHEVVEVTESALEYRAQGSEQMARLTAPVSTNLQRALDTAAFFRLRAELQLEKSEAHLASLSHDDFKSYKLCKDHLIDGESSTTSAEMEEIHDAFADPSFCATRCGHSHESFSDRESCRVFCHHTHEDFADFPSCTQRILSEGVRDMSSTIVDVDEEPVELPVSSTADQFSMLVEPVLQEPQHTGPVVLSLMLNQLIEHLNTRRVVTAQTERFISQQTGLYFYSVEDVFLGERRVAVKVQRTAKLNMNFARHDLLSLAPDAWVSGIRNAALAVVLRERLSSSHMPGRECDAHCSHHKTATGGVYPAAKRRACKQYCGHEPLDFPEYVNLRAKVKDLEDQLAARPAQTGVEARIVELENEVAIRDRAGLLMEKRIRELESTPKPAAPPVATARVDRIKSALKAWDADWRAPVRAAHSREAITHLGSIVSEAPASAQLLPPPSRVFKPNVLSRWWNNVDQAIQINDRTFAWHSAGLKPTVLIGDQLVKADPSARTQYRSFVATWALLEYAYDRLKGRGKQPEFLAELQITESQLRERAVMSRRLGYLGMARSTYLKKWDRATTKPSDPGPGIADVLRLYANDTPFLSSPQTDNWRGREPAGRDRNSPLMHGVVDEPVPEYVPECVVDWLESLPCQPPLTITAGSRPQDEVKGDLHLTEDNSPFSGRGLAAARVIAAAWYNTQVRILNGRPKWENELPDMDAESLYPTPFCLADFVWEPQSDYTRVRLITWCWHKRHVYGADEAALAKYYSRNRPHTVVIPSRQLTSVALDALKYWQEPHVRTGSFTLYVKLRDEVHGPFFVNDMSFAGLVCLVTSLGKKRLDPGQGPARYFVVPNDAGKTLLWKRLGNRVVTWHDVIDAYPDGGDLEEKLLYWFARGSTACVLQRHWFEPPDDATPLGTLALVSSIALRYHPVDTAVEVLTAPDPVYYSNELQDLVRGFVTQTRHGMVFHRATCRCGTQLPWAFELIAAVSEPRCPGCHILVATREHGEAGLSSAKWVDRVSCVMGSPWSLAPGTYKTVKTTRQVPGRPGANNYAFELLRLRTNAASVEVTFPSHHPAIGVASGQTAGFRGDVADVGLFPVECLDLIQCQDPALLGQFTRSTFRQGCTWPKKWLEMRVGLPYVPFELALHNDEVTIYRGPGKPGIHHTSFKPAHMVVPQWLSDMVEGLARLVKNKRVISTANPNCPLPRRSRVGCNFGDHVASWNTISVPPEFRGRCYALWRLLPLYAGAREVWIINGRDAQEQVEPSLVPGRFHSANTWNAMPIILASTKTDVELPRCGPGYCEDLSRPCLGRFAAAMHLYGNTYGVDEWLLQRAPLTSTHYRQLSDVDFRILPLDDEFPDVEMSVRGEPYFRGNLSRINLLNQPAPRPSGRLLSSLDRAAAVAGDFGLEGIRVPRLTSPFDKPPTPRKDTLLITVLGSYGDLVPMEYLARVIIASGVPAVLWVTQTLEASDFDQLKAGNVIRALPGFLAAIGAHNLGYKAVLAPNFRMSLNTIKYTLANWETTARPSLVANPQAWLAAFLIQYVDKGLVIGNTPGCNTPRSANGRTMLLSQQPAQTRRPCAWVECSDGVQAVPMSIRNSMPGITRPYDPSCFCEYEVIYCSGSQGVVDTILAHGAKAMLFDAWFDQKRTIALVPEVFTEPTWQALGEALYHHGFESTLPKPSWSRRYTQRIPNLRQGLRSVITLVTTSQLLLALAPWFGTFPSLALEWPGRLALLHPVMRTLMNVPLLYSWCGTKSVAYLIIFWYLFEQIPLVALGMQEGVKLRLELNPGSWLFVRHASLVHTKKKQTIEYGWYGARNLLAPFQGRVWNIITPVSPQTIEIPVAIDFEALKRDALNDVGKYGPFFNCQSQLLTKLGNNAPAVTILVLSLVYAGALVFAPWLLIVLSHHLGIKICGRKPIDLIRLGDTEADEIPWLLAETFDDEDDLPADVSPVDDVPAEASRDSFLDLTDEDQALAALQYVFSELPEDEVTPDALILDEAVQAWKAMVDVQEDQPLAEYYEPVEGDSLTSWAEDFVRWALQEIRTIGSAAPIARDLVRFLFALKDNVVCFAEPMLQILRVAFKAIVELTRQLAPELVRLASRLVDLAFGHQVTRKLKAAWFGAELLKGHKLSVQHRIREQLAFSHFLAEGNFDDQYKKDTAELRAAYRASDVDWDRLQAMSEAELGSKKRFVHRGPRGFGGPVWKPLPLPRSAVMSEQELELLMAEVEKENKAGNPVNFNARVDQYFTARVARLTSGGTDLATDGALLAAIRPAQAEASLIRYTYHGIEPNTALGTNTQPMTPERRDRLLAIADAYYETNKDLFDDPKLTPPEATIEWWKHRGMTKFNTTAPLNMASRAHAIVDGQMTAIVRNVYEKLKAGEYPHQYYAAKVKQQAVPARKLVTPDANGDLKPVRTFVAQDHRSTAADWTVGLELKNRLPGENSGESSKMAAGQGYSPLFRKIRGKENIFMGDMARYDSQLERDHFFMLDRCLERGVSDKVVRSILQAKHAAMQSSYIAVLSLPRDKPLEPFLAHARASMRDSTKAAVGYENWILKIRSGATGESSTNWTDSKTFRLTFGLIVADYCDYFGLPFDAHAFFGESDKYNLTNSGDDNMGHLDFLAKQGHVLNPIVMVAMARKNNMVLDFAVLDTFDKCEFLGCMARVPTQADLRTLDRVRALFKAVNVRSDLVKYARLNEDLVDPATKEKPDIIVYRNLTNSLVRQTATVLHGNVHKNEVYLEKWLAKYVGHLQLCAFSPVRHQETMMEYVQTAMRYLYAATPNHRRDQQGIVLLPEGEEYEKILALLNLQYEDVNKRLFYARPKSSVASKDPWYTAEFRRRLNRLSQQPPAAYSKVIGIHMAYGKKPKEYYEAKMAKILSGLYPIDETAKLFLDTLRSAVGEASRKLVKGFQPQARDQMYLEDIYDSGHYRVEAAIWLTWEEKVMAAQADAEEDDIGRPEMTLPLWQGLCSKAAFGSITDPLRFYALMQDKDFADSIRSERAYAYRNCMWLLVMFYVLLWRLEVWIHSVPIFGLSYSLFMFMVIDMSKVYGLISMLYWLEYMDVHPVISSWMPRDPYVLAKRLASWQLKFVPMSVARLLPFALTSGLLGDGCAWFAQLFNRAQSLKPLAGHGTPIDNPWTSDAHRMLDLLSDPVKTPDNAIVLRSATGTGKSALGTDALTRLLRHSVAPRGRMWVFVPTRILLKDPMPAFLQRGQDGDPQHKKTYQVLRRGVAIDPTAEILFMTYGHGRNRLLSGEFQKGVDTAFVDEMHMLSAEQRLVCESLRGERMIMSSATDVPPPGFVAPVFQSSQRKRWKANRVIFPASTNVASMFQRAHSDTAPVLGMKHSPAELSKRTLILCASFNELDNVAESLITLRKSMFGGGIGVSLPPVVEVSSRIKPGTEAWMDRQRAFEAGEYIALGTKQAATGMDIKPNPPWLLVDGGEDIYSHEGTIVRLPTTPQDDEQRAGRVTRNSSDRDGLIYCREQAGSRPWATVEYPAVSYCTESLIAKAYNLPQLLPVENPALELWPYFRLQEGFETHVREALVFAVLASVSGVTPARLEEFYSRHWQHQIPLSDDYEWMDTLMRRQGRRSAVSAPAWVTVLSVLGQRPIGWNTHGIHSGERRSDGLVYGNMLYPVAGVYLSYEEMQRSQGKRTFTSQENRAEDIAADIINRQSDVIDRLQRQIRALESKREPTQPLSAEEKSFFRSRAALRHAVKMAVKGHKASHLNDLADSIIMRYRRAERPPGGVYTGPDLSAVISSTEGWGYCTHDGTSAVIGESGPAEGSTETLPCGHNAHATGDHVIADTFWVVKRGSNWTSAYAVADTENSRNRVLASITDDDIREGQLAMPLKTPVSTDSEPESEKPKQSGKHKTTKTNKIGGNGTRAPGGRRSQ</sequence>
<feature type="transmembrane region" description="Helical" evidence="5">
    <location>
        <begin position="2591"/>
        <end position="2613"/>
    </location>
</feature>
<dbReference type="Gene3D" id="3.40.50.300">
    <property type="entry name" value="P-loop containing nucleotide triphosphate hydrolases"/>
    <property type="match status" value="1"/>
</dbReference>
<feature type="region of interest" description="Disordered" evidence="4">
    <location>
        <begin position="564"/>
        <end position="586"/>
    </location>
</feature>
<evidence type="ECO:0000256" key="4">
    <source>
        <dbReference type="SAM" id="MobiDB-lite"/>
    </source>
</evidence>
<feature type="transmembrane region" description="Helical" evidence="5">
    <location>
        <begin position="2457"/>
        <end position="2477"/>
    </location>
</feature>
<evidence type="ECO:0000313" key="7">
    <source>
        <dbReference type="EMBL" id="AZA15168.1"/>
    </source>
</evidence>
<feature type="region of interest" description="Disordered" evidence="4">
    <location>
        <begin position="4554"/>
        <end position="4604"/>
    </location>
</feature>
<organism evidence="7 8">
    <name type="scientific">Sclerotium rolfsii hypovirus 1</name>
    <dbReference type="NCBI Taxonomy" id="1908380"/>
    <lineage>
        <taxon>Viruses</taxon>
        <taxon>Riboviria</taxon>
        <taxon>Orthornavirae</taxon>
        <taxon>Pisuviricota</taxon>
        <taxon>Duplopiviricetes</taxon>
        <taxon>Durnavirales</taxon>
        <taxon>Hypoviridae</taxon>
        <taxon>Thetahypovirus</taxon>
        <taxon>Thetahypovirus sclerotii</taxon>
    </lineage>
</organism>
<dbReference type="InterPro" id="IPR027417">
    <property type="entry name" value="P-loop_NTPase"/>
</dbReference>
<evidence type="ECO:0000313" key="8">
    <source>
        <dbReference type="Proteomes" id="UP000831294"/>
    </source>
</evidence>
<evidence type="ECO:0000256" key="2">
    <source>
        <dbReference type="ARBA" id="ARBA00022679"/>
    </source>
</evidence>
<dbReference type="Pfam" id="PF04851">
    <property type="entry name" value="ResIII"/>
    <property type="match status" value="1"/>
</dbReference>
<evidence type="ECO:0000256" key="5">
    <source>
        <dbReference type="SAM" id="Phobius"/>
    </source>
</evidence>
<keyword evidence="2" id="KW-0808">Transferase</keyword>
<dbReference type="EMBL" id="MH037014">
    <property type="protein sequence ID" value="AZA15168.1"/>
    <property type="molecule type" value="Genomic_RNA"/>
</dbReference>
<keyword evidence="8" id="KW-1185">Reference proteome</keyword>
<name>A0ABM7APJ1_9VIRU</name>
<dbReference type="InterPro" id="IPR014001">
    <property type="entry name" value="Helicase_ATP-bd"/>
</dbReference>
<proteinExistence type="predicted"/>
<feature type="compositionally biased region" description="Basic and acidic residues" evidence="4">
    <location>
        <begin position="1322"/>
        <end position="1333"/>
    </location>
</feature>
<dbReference type="InterPro" id="IPR043502">
    <property type="entry name" value="DNA/RNA_pol_sf"/>
</dbReference>
<feature type="compositionally biased region" description="Basic and acidic residues" evidence="4">
    <location>
        <begin position="576"/>
        <end position="586"/>
    </location>
</feature>
<protein>
    <submittedName>
        <fullName evidence="7">Polyprotein</fullName>
    </submittedName>
</protein>